<evidence type="ECO:0000256" key="2">
    <source>
        <dbReference type="SAM" id="SignalP"/>
    </source>
</evidence>
<dbReference type="Pfam" id="PF00881">
    <property type="entry name" value="Nitroreductase"/>
    <property type="match status" value="2"/>
</dbReference>
<keyword evidence="1" id="KW-0812">Transmembrane</keyword>
<dbReference type="InterPro" id="IPR050461">
    <property type="entry name" value="Nitroreductase_HadB/RutE"/>
</dbReference>
<evidence type="ECO:0000259" key="3">
    <source>
        <dbReference type="Pfam" id="PF00881"/>
    </source>
</evidence>
<keyword evidence="1" id="KW-1133">Transmembrane helix</keyword>
<dbReference type="InParanoid" id="A0A1Z5K2Z5"/>
<feature type="transmembrane region" description="Helical" evidence="1">
    <location>
        <begin position="180"/>
        <end position="203"/>
    </location>
</feature>
<dbReference type="AlphaFoldDB" id="A0A1Z5K2Z5"/>
<comment type="caution">
    <text evidence="4">The sequence shown here is derived from an EMBL/GenBank/DDBJ whole genome shotgun (WGS) entry which is preliminary data.</text>
</comment>
<protein>
    <recommendedName>
        <fullName evidence="3">Nitroreductase domain-containing protein</fullName>
    </recommendedName>
</protein>
<sequence>MFVRRRLELIAWLVGLAILLTQFPIGECYSVAPRLPYRSSLFSSSAADTSQSSNNRNILSFDQAVMSRFACKSFQRANATVPECVTASPSDPEIIRQALECIDMARLAPSSFNTQPYKVVMVHNPEQKLALSRYCLGPNADRVRDADCTAVFLADRKVLKTLPRFSQFLQQQNRQMTKLLAFYIAVFSSGYPLPRILSAILSFSFRWAMSMLNIVTRILRLPPTLPTLSSTETWSTKNAMLVAMTYMLACSSRGLATIPMEGIDGPGIRRVLRIPSRYAIPLVIATGRAASPMTNLDWRSRRYPREEMIYENQFGG</sequence>
<feature type="signal peptide" evidence="2">
    <location>
        <begin position="1"/>
        <end position="28"/>
    </location>
</feature>
<accession>A0A1Z5K2Z5</accession>
<gene>
    <name evidence="4" type="ORF">FisN_3Hu525</name>
</gene>
<dbReference type="InterPro" id="IPR029479">
    <property type="entry name" value="Nitroreductase"/>
</dbReference>
<dbReference type="GO" id="GO:0016491">
    <property type="term" value="F:oxidoreductase activity"/>
    <property type="evidence" value="ECO:0007669"/>
    <property type="project" value="InterPro"/>
</dbReference>
<dbReference type="SUPFAM" id="SSF55469">
    <property type="entry name" value="FMN-dependent nitroreductase-like"/>
    <property type="match status" value="1"/>
</dbReference>
<keyword evidence="2" id="KW-0732">Signal</keyword>
<evidence type="ECO:0000313" key="5">
    <source>
        <dbReference type="Proteomes" id="UP000198406"/>
    </source>
</evidence>
<dbReference type="PANTHER" id="PTHR43543:SF1">
    <property type="entry name" value="MALONIC SEMIALDEHYDE REDUCTASE RUTE-RELATED"/>
    <property type="match status" value="1"/>
</dbReference>
<dbReference type="PANTHER" id="PTHR43543">
    <property type="entry name" value="MALONIC SEMIALDEHYDE REDUCTASE RUTE-RELATED"/>
    <property type="match status" value="1"/>
</dbReference>
<feature type="domain" description="Nitroreductase" evidence="3">
    <location>
        <begin position="232"/>
        <end position="287"/>
    </location>
</feature>
<keyword evidence="1" id="KW-0472">Membrane</keyword>
<dbReference type="Gene3D" id="3.40.109.10">
    <property type="entry name" value="NADH Oxidase"/>
    <property type="match status" value="1"/>
</dbReference>
<name>A0A1Z5K2Z5_FISSO</name>
<proteinExistence type="predicted"/>
<feature type="domain" description="Nitroreductase" evidence="3">
    <location>
        <begin position="92"/>
        <end position="145"/>
    </location>
</feature>
<dbReference type="Proteomes" id="UP000198406">
    <property type="component" value="Unassembled WGS sequence"/>
</dbReference>
<dbReference type="InterPro" id="IPR000415">
    <property type="entry name" value="Nitroreductase-like"/>
</dbReference>
<reference evidence="4 5" key="1">
    <citation type="journal article" date="2015" name="Plant Cell">
        <title>Oil accumulation by the oleaginous diatom Fistulifera solaris as revealed by the genome and transcriptome.</title>
        <authorList>
            <person name="Tanaka T."/>
            <person name="Maeda Y."/>
            <person name="Veluchamy A."/>
            <person name="Tanaka M."/>
            <person name="Abida H."/>
            <person name="Marechal E."/>
            <person name="Bowler C."/>
            <person name="Muto M."/>
            <person name="Sunaga Y."/>
            <person name="Tanaka M."/>
            <person name="Yoshino T."/>
            <person name="Taniguchi T."/>
            <person name="Fukuda Y."/>
            <person name="Nemoto M."/>
            <person name="Matsumoto M."/>
            <person name="Wong P.S."/>
            <person name="Aburatani S."/>
            <person name="Fujibuchi W."/>
        </authorList>
    </citation>
    <scope>NUCLEOTIDE SEQUENCE [LARGE SCALE GENOMIC DNA]</scope>
    <source>
        <strain evidence="4 5">JPCC DA0580</strain>
    </source>
</reference>
<feature type="chain" id="PRO_5012351362" description="Nitroreductase domain-containing protein" evidence="2">
    <location>
        <begin position="29"/>
        <end position="316"/>
    </location>
</feature>
<dbReference type="OrthoDB" id="41362at2759"/>
<keyword evidence="5" id="KW-1185">Reference proteome</keyword>
<dbReference type="EMBL" id="BDSP01000150">
    <property type="protein sequence ID" value="GAX20623.1"/>
    <property type="molecule type" value="Genomic_DNA"/>
</dbReference>
<organism evidence="4 5">
    <name type="scientific">Fistulifera solaris</name>
    <name type="common">Oleaginous diatom</name>
    <dbReference type="NCBI Taxonomy" id="1519565"/>
    <lineage>
        <taxon>Eukaryota</taxon>
        <taxon>Sar</taxon>
        <taxon>Stramenopiles</taxon>
        <taxon>Ochrophyta</taxon>
        <taxon>Bacillariophyta</taxon>
        <taxon>Bacillariophyceae</taxon>
        <taxon>Bacillariophycidae</taxon>
        <taxon>Naviculales</taxon>
        <taxon>Naviculaceae</taxon>
        <taxon>Fistulifera</taxon>
    </lineage>
</organism>
<evidence type="ECO:0000256" key="1">
    <source>
        <dbReference type="SAM" id="Phobius"/>
    </source>
</evidence>
<evidence type="ECO:0000313" key="4">
    <source>
        <dbReference type="EMBL" id="GAX20623.1"/>
    </source>
</evidence>